<dbReference type="STRING" id="246786.GS18_0209580"/>
<keyword evidence="2" id="KW-1185">Reference proteome</keyword>
<protein>
    <recommendedName>
        <fullName evidence="3">Heptaprenyl diphosphate synthase</fullName>
    </recommendedName>
</protein>
<organism evidence="1 2">
    <name type="scientific">Metabacillus indicus</name>
    <name type="common">Bacillus indicus</name>
    <dbReference type="NCBI Taxonomy" id="246786"/>
    <lineage>
        <taxon>Bacteria</taxon>
        <taxon>Bacillati</taxon>
        <taxon>Bacillota</taxon>
        <taxon>Bacilli</taxon>
        <taxon>Bacillales</taxon>
        <taxon>Bacillaceae</taxon>
        <taxon>Metabacillus</taxon>
    </lineage>
</organism>
<name>A0A084H0D9_METID</name>
<dbReference type="OrthoDB" id="2417886at2"/>
<dbReference type="Proteomes" id="UP000028549">
    <property type="component" value="Unassembled WGS sequence"/>
</dbReference>
<evidence type="ECO:0000313" key="2">
    <source>
        <dbReference type="Proteomes" id="UP000028549"/>
    </source>
</evidence>
<sequence>MQDIYVQLAKIKDALHVKLTHPFLAKYIPSPMIDEDKLLLFYALFDQTDLPEEKKENYIITAMLVQIALDTHDEVSTSAHLRQEEFKQRQLIVLAGDYFSGLYYALLSEMQDIGMIRTLATAIKEINEHKIRLYEQSAADFDSFTASLLKVETSLFEHVSDYIQAGIFSRLTTAFLSYKRLLLEKSKYSSESHHRTGDSAKKKKNAGAIEWTGVYLKEFCNRYFEETAALIESSFQQPSSLQKVLLARLQSFKYNQEMRYTTLAEEGL</sequence>
<dbReference type="FunFam" id="1.20.120.1450:FF:000001">
    <property type="entry name" value="Heptaprenyl diphosphate synthase component I"/>
    <property type="match status" value="1"/>
</dbReference>
<dbReference type="Pfam" id="PF07307">
    <property type="entry name" value="HEPPP_synt_1"/>
    <property type="match status" value="1"/>
</dbReference>
<dbReference type="InterPro" id="IPR009920">
    <property type="entry name" value="HEPPP_synth_su1"/>
</dbReference>
<gene>
    <name evidence="1" type="ORF">GS18_0209580</name>
</gene>
<proteinExistence type="predicted"/>
<reference evidence="1 2" key="1">
    <citation type="journal article" date="2005" name="Int. J. Syst. Evol. Microbiol.">
        <title>Bacillus cibi sp. nov., isolated from jeotgal, a traditional Korean fermented seafood.</title>
        <authorList>
            <person name="Yoon J.H."/>
            <person name="Lee C.H."/>
            <person name="Oh T.K."/>
        </authorList>
    </citation>
    <scope>NUCLEOTIDE SEQUENCE [LARGE SCALE GENOMIC DNA]</scope>
    <source>
        <strain evidence="1 2">DSM 16189</strain>
    </source>
</reference>
<dbReference type="EMBL" id="JNVC02000004">
    <property type="protein sequence ID" value="KEZ53051.1"/>
    <property type="molecule type" value="Genomic_DNA"/>
</dbReference>
<dbReference type="RefSeq" id="WP_029280247.1">
    <property type="nucleotide sequence ID" value="NZ_CANLZQ010000004.1"/>
</dbReference>
<dbReference type="GO" id="GO:0009234">
    <property type="term" value="P:menaquinone biosynthetic process"/>
    <property type="evidence" value="ECO:0007669"/>
    <property type="project" value="InterPro"/>
</dbReference>
<dbReference type="AlphaFoldDB" id="A0A084H0D9"/>
<comment type="caution">
    <text evidence="1">The sequence shown here is derived from an EMBL/GenBank/DDBJ whole genome shotgun (WGS) entry which is preliminary data.</text>
</comment>
<evidence type="ECO:0000313" key="1">
    <source>
        <dbReference type="EMBL" id="KEZ53051.1"/>
    </source>
</evidence>
<dbReference type="Gene3D" id="1.20.120.1450">
    <property type="match status" value="1"/>
</dbReference>
<accession>A0A084H0D9</accession>
<evidence type="ECO:0008006" key="3">
    <source>
        <dbReference type="Google" id="ProtNLM"/>
    </source>
</evidence>